<sequence length="189" mass="19493">MIQPSSTAPPFGRFEEAWPAATRPGLLPEPVAAALEQWRGSASLDSVLVVDTDPEVADTAAFCAAYDVPLDASANCVVIAAKRGQDVTYAACVALATTRVDVNKAVRKHLGARKASFAPMDVAVTETGMEYGGISPVGLPQGWPLLIDEAVAAAPHVLVGSGRRRGKLILPGGLLSRLPNAEVVAGLAG</sequence>
<accession>A0ABN0XUX4</accession>
<dbReference type="InterPro" id="IPR007214">
    <property type="entry name" value="YbaK/aa-tRNA-synth-assoc-dom"/>
</dbReference>
<dbReference type="CDD" id="cd04939">
    <property type="entry name" value="PA2301"/>
    <property type="match status" value="1"/>
</dbReference>
<evidence type="ECO:0000313" key="2">
    <source>
        <dbReference type="EMBL" id="GAA0372956.1"/>
    </source>
</evidence>
<dbReference type="InterPro" id="IPR036754">
    <property type="entry name" value="YbaK/aa-tRNA-synt-asso_dom_sf"/>
</dbReference>
<comment type="caution">
    <text evidence="2">The sequence shown here is derived from an EMBL/GenBank/DDBJ whole genome shotgun (WGS) entry which is preliminary data.</text>
</comment>
<evidence type="ECO:0000259" key="1">
    <source>
        <dbReference type="Pfam" id="PF04073"/>
    </source>
</evidence>
<dbReference type="SUPFAM" id="SSF55826">
    <property type="entry name" value="YbaK/ProRS associated domain"/>
    <property type="match status" value="1"/>
</dbReference>
<dbReference type="RefSeq" id="WP_344122659.1">
    <property type="nucleotide sequence ID" value="NZ_BAAABW010000028.1"/>
</dbReference>
<gene>
    <name evidence="2" type="ORF">GCM10010319_59020</name>
</gene>
<proteinExistence type="predicted"/>
<dbReference type="EMBL" id="BAAABW010000028">
    <property type="protein sequence ID" value="GAA0372956.1"/>
    <property type="molecule type" value="Genomic_DNA"/>
</dbReference>
<protein>
    <submittedName>
        <fullName evidence="2">YbaK/EbsC family protein</fullName>
    </submittedName>
</protein>
<name>A0ABN0XUX4_9ACTN</name>
<dbReference type="Proteomes" id="UP001500063">
    <property type="component" value="Unassembled WGS sequence"/>
</dbReference>
<organism evidence="2 3">
    <name type="scientific">Streptomyces blastmyceticus</name>
    <dbReference type="NCBI Taxonomy" id="68180"/>
    <lineage>
        <taxon>Bacteria</taxon>
        <taxon>Bacillati</taxon>
        <taxon>Actinomycetota</taxon>
        <taxon>Actinomycetes</taxon>
        <taxon>Kitasatosporales</taxon>
        <taxon>Streptomycetaceae</taxon>
        <taxon>Streptomyces</taxon>
    </lineage>
</organism>
<keyword evidence="3" id="KW-1185">Reference proteome</keyword>
<dbReference type="Pfam" id="PF04073">
    <property type="entry name" value="tRNA_edit"/>
    <property type="match status" value="1"/>
</dbReference>
<feature type="domain" description="YbaK/aminoacyl-tRNA synthetase-associated" evidence="1">
    <location>
        <begin position="54"/>
        <end position="171"/>
    </location>
</feature>
<evidence type="ECO:0000313" key="3">
    <source>
        <dbReference type="Proteomes" id="UP001500063"/>
    </source>
</evidence>
<dbReference type="Gene3D" id="3.90.960.10">
    <property type="entry name" value="YbaK/aminoacyl-tRNA synthetase-associated domain"/>
    <property type="match status" value="1"/>
</dbReference>
<reference evidence="2 3" key="1">
    <citation type="journal article" date="2019" name="Int. J. Syst. Evol. Microbiol.">
        <title>The Global Catalogue of Microorganisms (GCM) 10K type strain sequencing project: providing services to taxonomists for standard genome sequencing and annotation.</title>
        <authorList>
            <consortium name="The Broad Institute Genomics Platform"/>
            <consortium name="The Broad Institute Genome Sequencing Center for Infectious Disease"/>
            <person name="Wu L."/>
            <person name="Ma J."/>
        </authorList>
    </citation>
    <scope>NUCLEOTIDE SEQUENCE [LARGE SCALE GENOMIC DNA]</scope>
    <source>
        <strain evidence="2 3">JCM 4565</strain>
    </source>
</reference>